<organism evidence="2 3">
    <name type="scientific">Endocarpon pusillum</name>
    <dbReference type="NCBI Taxonomy" id="364733"/>
    <lineage>
        <taxon>Eukaryota</taxon>
        <taxon>Fungi</taxon>
        <taxon>Dikarya</taxon>
        <taxon>Ascomycota</taxon>
        <taxon>Pezizomycotina</taxon>
        <taxon>Eurotiomycetes</taxon>
        <taxon>Chaetothyriomycetidae</taxon>
        <taxon>Verrucariales</taxon>
        <taxon>Verrucariaceae</taxon>
        <taxon>Endocarpon</taxon>
    </lineage>
</organism>
<dbReference type="CDD" id="cd00448">
    <property type="entry name" value="YjgF_YER057c_UK114_family"/>
    <property type="match status" value="1"/>
</dbReference>
<protein>
    <submittedName>
        <fullName evidence="2">Uncharacterized protein</fullName>
    </submittedName>
</protein>
<reference evidence="2" key="1">
    <citation type="submission" date="2020-02" db="EMBL/GenBank/DDBJ databases">
        <authorList>
            <person name="Palmer J.M."/>
        </authorList>
    </citation>
    <scope>NUCLEOTIDE SEQUENCE</scope>
    <source>
        <strain evidence="2">EPUS1.4</strain>
        <tissue evidence="2">Thallus</tissue>
    </source>
</reference>
<accession>A0A8H7AAD5</accession>
<dbReference type="PANTHER" id="PTHR11803">
    <property type="entry name" value="2-IMINOBUTANOATE/2-IMINOPROPANOATE DEAMINASE RIDA"/>
    <property type="match status" value="1"/>
</dbReference>
<evidence type="ECO:0000313" key="2">
    <source>
        <dbReference type="EMBL" id="KAF7503542.1"/>
    </source>
</evidence>
<dbReference type="PANTHER" id="PTHR11803:SF58">
    <property type="entry name" value="PROTEIN HMF1-RELATED"/>
    <property type="match status" value="1"/>
</dbReference>
<dbReference type="OrthoDB" id="309640at2759"/>
<dbReference type="GO" id="GO:0005829">
    <property type="term" value="C:cytosol"/>
    <property type="evidence" value="ECO:0007669"/>
    <property type="project" value="TreeGrafter"/>
</dbReference>
<comment type="similarity">
    <text evidence="1">Belongs to the RutC family.</text>
</comment>
<dbReference type="Gene3D" id="3.30.1330.40">
    <property type="entry name" value="RutC-like"/>
    <property type="match status" value="1"/>
</dbReference>
<sequence>MSNPNDLTPVSTKDACPPAGPYSQAIRAASQIWVAGQIPADSAGKLIEGSMAEKTAMCCRNVKAVLEAAGSEMGRVVRVGVFLTDMKDFAEMNAEYEKWFTHKPARTCVAVHQLPKGVPVEIEVIALQ</sequence>
<dbReference type="GO" id="GO:0005739">
    <property type="term" value="C:mitochondrion"/>
    <property type="evidence" value="ECO:0007669"/>
    <property type="project" value="TreeGrafter"/>
</dbReference>
<dbReference type="GO" id="GO:0019239">
    <property type="term" value="F:deaminase activity"/>
    <property type="evidence" value="ECO:0007669"/>
    <property type="project" value="TreeGrafter"/>
</dbReference>
<dbReference type="FunFam" id="3.30.1330.40:FF:000001">
    <property type="entry name" value="L-PSP family endoribonuclease"/>
    <property type="match status" value="1"/>
</dbReference>
<dbReference type="InterPro" id="IPR006056">
    <property type="entry name" value="RidA"/>
</dbReference>
<dbReference type="SUPFAM" id="SSF55298">
    <property type="entry name" value="YjgF-like"/>
    <property type="match status" value="1"/>
</dbReference>
<dbReference type="InterPro" id="IPR006175">
    <property type="entry name" value="YjgF/YER057c/UK114"/>
</dbReference>
<name>A0A8H7AAD5_9EURO</name>
<evidence type="ECO:0000256" key="1">
    <source>
        <dbReference type="ARBA" id="ARBA00010552"/>
    </source>
</evidence>
<dbReference type="AlphaFoldDB" id="A0A8H7AAD5"/>
<proteinExistence type="inferred from homology"/>
<dbReference type="Proteomes" id="UP000606974">
    <property type="component" value="Unassembled WGS sequence"/>
</dbReference>
<gene>
    <name evidence="2" type="ORF">GJ744_003654</name>
</gene>
<dbReference type="InterPro" id="IPR035959">
    <property type="entry name" value="RutC-like_sf"/>
</dbReference>
<evidence type="ECO:0000313" key="3">
    <source>
        <dbReference type="Proteomes" id="UP000606974"/>
    </source>
</evidence>
<dbReference type="Pfam" id="PF01042">
    <property type="entry name" value="Ribonuc_L-PSP"/>
    <property type="match status" value="1"/>
</dbReference>
<dbReference type="EMBL" id="JAACFV010000173">
    <property type="protein sequence ID" value="KAF7503542.1"/>
    <property type="molecule type" value="Genomic_DNA"/>
</dbReference>
<dbReference type="NCBIfam" id="TIGR00004">
    <property type="entry name" value="Rid family detoxifying hydrolase"/>
    <property type="match status" value="1"/>
</dbReference>
<keyword evidence="3" id="KW-1185">Reference proteome</keyword>
<comment type="caution">
    <text evidence="2">The sequence shown here is derived from an EMBL/GenBank/DDBJ whole genome shotgun (WGS) entry which is preliminary data.</text>
</comment>